<proteinExistence type="predicted"/>
<keyword evidence="2" id="KW-1185">Reference proteome</keyword>
<dbReference type="AlphaFoldDB" id="A0A5C1YUF7"/>
<dbReference type="InterPro" id="IPR054496">
    <property type="entry name" value="E217_GP41"/>
</dbReference>
<dbReference type="Proteomes" id="UP000324536">
    <property type="component" value="Chromosome"/>
</dbReference>
<evidence type="ECO:0000313" key="1">
    <source>
        <dbReference type="EMBL" id="QEO18652.1"/>
    </source>
</evidence>
<accession>A0A5C1YUF7</accession>
<evidence type="ECO:0000313" key="2">
    <source>
        <dbReference type="Proteomes" id="UP000324536"/>
    </source>
</evidence>
<name>A0A5C1YUF7_9PROT</name>
<dbReference type="Pfam" id="PF22759">
    <property type="entry name" value="E217_GP41"/>
    <property type="match status" value="1"/>
</dbReference>
<sequence length="292" mass="30910">MSLSGHRVSCQIVAAGLETGVMCALRIEGMKLSDMNALSTLQATIIAQSMNSVLVEARSGGSGAWQGVFSGAVVEAFTDYNGPPNIAFQVSAQSMAMPNAMPISPTSFKGDVSAVTILQAIADKVGLTFRNNGVKATLSGGVYYEGPAAQQIQAVASATRISYCIAMDTLTIWPETIGPDGSGAVEVSADTGMMGYPAYSQYGVQLRTLFTSAIGFRTTIKLDSQYSPAAWVNAYGQMNHLSSQNIYMPSNGLWIVQRVQHDLQSETPGGQWTTYFEAARPENAGRIASFGS</sequence>
<gene>
    <name evidence="1" type="ORF">FLP30_09035</name>
</gene>
<dbReference type="OrthoDB" id="5690318at2"/>
<organism evidence="1 2">
    <name type="scientific">Acetobacter vaccinii</name>
    <dbReference type="NCBI Taxonomy" id="2592655"/>
    <lineage>
        <taxon>Bacteria</taxon>
        <taxon>Pseudomonadati</taxon>
        <taxon>Pseudomonadota</taxon>
        <taxon>Alphaproteobacteria</taxon>
        <taxon>Acetobacterales</taxon>
        <taxon>Acetobacteraceae</taxon>
        <taxon>Acetobacter</taxon>
    </lineage>
</organism>
<dbReference type="EMBL" id="CP043506">
    <property type="protein sequence ID" value="QEO18652.1"/>
    <property type="molecule type" value="Genomic_DNA"/>
</dbReference>
<protein>
    <submittedName>
        <fullName evidence="1">Uncharacterized protein</fullName>
    </submittedName>
</protein>
<dbReference type="KEGG" id="acek:FLP30_09035"/>
<reference evidence="1 2" key="1">
    <citation type="submission" date="2019-09" db="EMBL/GenBank/DDBJ databases">
        <title>Genome sequencing of strain KACC 21233.</title>
        <authorList>
            <person name="Heo J."/>
            <person name="Kim S.-J."/>
            <person name="Kim J.-S."/>
            <person name="Hong S.-B."/>
            <person name="Kwon S.-W."/>
        </authorList>
    </citation>
    <scope>NUCLEOTIDE SEQUENCE [LARGE SCALE GENOMIC DNA]</scope>
    <source>
        <strain evidence="1 2">KACC 21233</strain>
    </source>
</reference>